<dbReference type="InterPro" id="IPR052949">
    <property type="entry name" value="PA_immunity-related"/>
</dbReference>
<dbReference type="PANTHER" id="PTHR42999:SF1">
    <property type="entry name" value="PENTAPEPTIDE REPEAT-CONTAINING PROTEIN"/>
    <property type="match status" value="1"/>
</dbReference>
<dbReference type="Pfam" id="PF13599">
    <property type="entry name" value="Pentapeptide_4"/>
    <property type="match status" value="1"/>
</dbReference>
<organism evidence="1 2">
    <name type="scientific">Phaeocystidibacter luteus</name>
    <dbReference type="NCBI Taxonomy" id="911197"/>
    <lineage>
        <taxon>Bacteria</taxon>
        <taxon>Pseudomonadati</taxon>
        <taxon>Bacteroidota</taxon>
        <taxon>Flavobacteriia</taxon>
        <taxon>Flavobacteriales</taxon>
        <taxon>Phaeocystidibacteraceae</taxon>
        <taxon>Phaeocystidibacter</taxon>
    </lineage>
</organism>
<dbReference type="Pfam" id="PF00805">
    <property type="entry name" value="Pentapeptide"/>
    <property type="match status" value="1"/>
</dbReference>
<dbReference type="PANTHER" id="PTHR42999">
    <property type="entry name" value="ANTIBIOTIC RESISTANCE PROTEIN MCBG"/>
    <property type="match status" value="1"/>
</dbReference>
<name>A0A6N6RGJ4_9FLAO</name>
<evidence type="ECO:0000313" key="2">
    <source>
        <dbReference type="Proteomes" id="UP000468650"/>
    </source>
</evidence>
<accession>A0A6N6RGJ4</accession>
<gene>
    <name evidence="1" type="ORF">F8C67_09970</name>
</gene>
<proteinExistence type="predicted"/>
<dbReference type="Proteomes" id="UP000468650">
    <property type="component" value="Unassembled WGS sequence"/>
</dbReference>
<sequence length="189" mass="21113">MKFIDEEEFEKLTSSDLEKATYEACTFIECDFTDADLSDITFVECDFISCNLSNVKIVDTQFQEVKFSGCKILGLPFHRCKSMLFSVQFQECRLELCGFNGMTLSGTPFVDCQLIETDFSGTDARGCTFAGTSFDRCVFDDTQLDKSDFRKTSGLQLNPEFNSIQGALFNPGGLAGLLTKYGLKVEPED</sequence>
<dbReference type="Gene3D" id="2.160.20.80">
    <property type="entry name" value="E3 ubiquitin-protein ligase SopA"/>
    <property type="match status" value="1"/>
</dbReference>
<keyword evidence="2" id="KW-1185">Reference proteome</keyword>
<reference evidence="1 2" key="1">
    <citation type="submission" date="2019-09" db="EMBL/GenBank/DDBJ databases">
        <title>Genomes of family Cryomorphaceae.</title>
        <authorList>
            <person name="Bowman J.P."/>
        </authorList>
    </citation>
    <scope>NUCLEOTIDE SEQUENCE [LARGE SCALE GENOMIC DNA]</scope>
    <source>
        <strain evidence="1 2">LMG 25704</strain>
    </source>
</reference>
<comment type="caution">
    <text evidence="1">The sequence shown here is derived from an EMBL/GenBank/DDBJ whole genome shotgun (WGS) entry which is preliminary data.</text>
</comment>
<dbReference type="RefSeq" id="WP_151667699.1">
    <property type="nucleotide sequence ID" value="NZ_WBVO01000008.1"/>
</dbReference>
<protein>
    <submittedName>
        <fullName evidence="1">Pentapeptide repeat-containing protein</fullName>
    </submittedName>
</protein>
<dbReference type="InterPro" id="IPR001646">
    <property type="entry name" value="5peptide_repeat"/>
</dbReference>
<dbReference type="OrthoDB" id="67652at2"/>
<dbReference type="EMBL" id="WBVO01000008">
    <property type="protein sequence ID" value="KAB2808605.1"/>
    <property type="molecule type" value="Genomic_DNA"/>
</dbReference>
<evidence type="ECO:0000313" key="1">
    <source>
        <dbReference type="EMBL" id="KAB2808605.1"/>
    </source>
</evidence>
<dbReference type="AlphaFoldDB" id="A0A6N6RGJ4"/>
<dbReference type="SUPFAM" id="SSF141571">
    <property type="entry name" value="Pentapeptide repeat-like"/>
    <property type="match status" value="1"/>
</dbReference>